<dbReference type="Pfam" id="PF09832">
    <property type="entry name" value="DUF2059"/>
    <property type="match status" value="1"/>
</dbReference>
<dbReference type="RefSeq" id="WP_163151424.1">
    <property type="nucleotide sequence ID" value="NZ_VKHP01000012.1"/>
</dbReference>
<evidence type="ECO:0000313" key="4">
    <source>
        <dbReference type="Proteomes" id="UP000468531"/>
    </source>
</evidence>
<keyword evidence="4" id="KW-1185">Reference proteome</keyword>
<keyword evidence="1" id="KW-0732">Signal</keyword>
<evidence type="ECO:0000313" key="3">
    <source>
        <dbReference type="EMBL" id="NEU95331.1"/>
    </source>
</evidence>
<feature type="domain" description="DUF2059" evidence="2">
    <location>
        <begin position="104"/>
        <end position="159"/>
    </location>
</feature>
<dbReference type="Proteomes" id="UP000468531">
    <property type="component" value="Unassembled WGS sequence"/>
</dbReference>
<feature type="signal peptide" evidence="1">
    <location>
        <begin position="1"/>
        <end position="26"/>
    </location>
</feature>
<evidence type="ECO:0000256" key="1">
    <source>
        <dbReference type="SAM" id="SignalP"/>
    </source>
</evidence>
<protein>
    <submittedName>
        <fullName evidence="3">DUF2059 domain-containing protein</fullName>
    </submittedName>
</protein>
<reference evidence="3 4" key="1">
    <citation type="journal article" date="2020" name="Arch. Microbiol.">
        <title>Bradyrhizobium uaiense sp. nov., a new highly efficient cowpea symbiont.</title>
        <authorList>
            <person name="Cabral Michel D."/>
            <person name="Azarias Guimaraes A."/>
            <person name="Martins da Costa E."/>
            <person name="Soares de Carvalho T."/>
            <person name="Balsanelli E."/>
            <person name="Willems A."/>
            <person name="Maltempi de Souza E."/>
            <person name="de Souza Moreira F.M."/>
        </authorList>
    </citation>
    <scope>NUCLEOTIDE SEQUENCE [LARGE SCALE GENOMIC DNA]</scope>
    <source>
        <strain evidence="3 4">UFLA 03-164</strain>
    </source>
</reference>
<sequence length="178" mass="19339">MKRFSGLLSAATLAVGLALATAPAMAQQPQLPPMPKVKQSTPAAIGYAKEILAMKNVAVMYNGAVPGIIEKTKTGLLQQFLNYQKDLDEVAVVVAKQFGGTEKEIGEGMAQIYAAEFTEQELKDLVTFYKTPLGQKLLTAEPVAINGSLQYMQQWAQQFGVIVNGQFKAEMKKRGKDI</sequence>
<proteinExistence type="predicted"/>
<organism evidence="3 4">
    <name type="scientific">Bradyrhizobium uaiense</name>
    <dbReference type="NCBI Taxonomy" id="2594946"/>
    <lineage>
        <taxon>Bacteria</taxon>
        <taxon>Pseudomonadati</taxon>
        <taxon>Pseudomonadota</taxon>
        <taxon>Alphaproteobacteria</taxon>
        <taxon>Hyphomicrobiales</taxon>
        <taxon>Nitrobacteraceae</taxon>
        <taxon>Bradyrhizobium</taxon>
    </lineage>
</organism>
<dbReference type="AlphaFoldDB" id="A0A6P1BCN7"/>
<evidence type="ECO:0000259" key="2">
    <source>
        <dbReference type="Pfam" id="PF09832"/>
    </source>
</evidence>
<comment type="caution">
    <text evidence="3">The sequence shown here is derived from an EMBL/GenBank/DDBJ whole genome shotgun (WGS) entry which is preliminary data.</text>
</comment>
<gene>
    <name evidence="3" type="ORF">FNJ47_05675</name>
</gene>
<dbReference type="InterPro" id="IPR018637">
    <property type="entry name" value="DUF2059"/>
</dbReference>
<dbReference type="EMBL" id="VKHP01000012">
    <property type="protein sequence ID" value="NEU95331.1"/>
    <property type="molecule type" value="Genomic_DNA"/>
</dbReference>
<accession>A0A6P1BCN7</accession>
<name>A0A6P1BCN7_9BRAD</name>
<feature type="chain" id="PRO_5026874486" evidence="1">
    <location>
        <begin position="27"/>
        <end position="178"/>
    </location>
</feature>